<dbReference type="InterPro" id="IPR029767">
    <property type="entry name" value="WecB-like"/>
</dbReference>
<name>A5N228_CLOK5</name>
<evidence type="ECO:0000256" key="1">
    <source>
        <dbReference type="RuleBase" id="RU003513"/>
    </source>
</evidence>
<dbReference type="RefSeq" id="WP_012103509.1">
    <property type="nucleotide sequence ID" value="NC_009706.1"/>
</dbReference>
<dbReference type="PANTHER" id="PTHR43174:SF1">
    <property type="entry name" value="UDP-N-ACETYLGLUCOSAMINE 2-EPIMERASE"/>
    <property type="match status" value="1"/>
</dbReference>
<reference evidence="3 4" key="1">
    <citation type="journal article" date="2008" name="Proc. Natl. Acad. Sci. U.S.A.">
        <title>The genome of Clostridium kluyveri, a strict anaerobe with unique metabolic features.</title>
        <authorList>
            <person name="Seedorf H."/>
            <person name="Fricke W.F."/>
            <person name="Veith B."/>
            <person name="Brueggemann H."/>
            <person name="Liesegang H."/>
            <person name="Strittmatter A."/>
            <person name="Miethke M."/>
            <person name="Buckel W."/>
            <person name="Hinderberger J."/>
            <person name="Li F."/>
            <person name="Hagemeier C."/>
            <person name="Thauer R.K."/>
            <person name="Gottschalk G."/>
        </authorList>
    </citation>
    <scope>NUCLEOTIDE SEQUENCE [LARGE SCALE GENOMIC DNA]</scope>
    <source>
        <strain evidence="4">ATCC 8527 / DSM 555 / NCIMB 10680</strain>
    </source>
</reference>
<dbReference type="Pfam" id="PF02350">
    <property type="entry name" value="Epimerase_2"/>
    <property type="match status" value="1"/>
</dbReference>
<dbReference type="HOGENOM" id="CLU_041674_0_1_9"/>
<evidence type="ECO:0000313" key="3">
    <source>
        <dbReference type="EMBL" id="EDK35174.1"/>
    </source>
</evidence>
<proteinExistence type="inferred from homology"/>
<feature type="domain" description="UDP-N-acetylglucosamine 2-epimerase" evidence="2">
    <location>
        <begin position="28"/>
        <end position="348"/>
    </location>
</feature>
<dbReference type="PANTHER" id="PTHR43174">
    <property type="entry name" value="UDP-N-ACETYLGLUCOSAMINE 2-EPIMERASE"/>
    <property type="match status" value="1"/>
</dbReference>
<organism evidence="3 4">
    <name type="scientific">Clostridium kluyveri (strain ATCC 8527 / DSM 555 / NBRC 12016 / NCIMB 10680 / K1)</name>
    <dbReference type="NCBI Taxonomy" id="431943"/>
    <lineage>
        <taxon>Bacteria</taxon>
        <taxon>Bacillati</taxon>
        <taxon>Bacillota</taxon>
        <taxon>Clostridia</taxon>
        <taxon>Eubacteriales</taxon>
        <taxon>Clostridiaceae</taxon>
        <taxon>Clostridium</taxon>
    </lineage>
</organism>
<dbReference type="NCBIfam" id="TIGR00236">
    <property type="entry name" value="wecB"/>
    <property type="match status" value="1"/>
</dbReference>
<dbReference type="GO" id="GO:0008761">
    <property type="term" value="F:UDP-N-acetylglucosamine 2-epimerase activity"/>
    <property type="evidence" value="ECO:0007669"/>
    <property type="project" value="UniProtKB-EC"/>
</dbReference>
<dbReference type="InterPro" id="IPR003331">
    <property type="entry name" value="UDP_GlcNAc_Epimerase_2_dom"/>
</dbReference>
<keyword evidence="4" id="KW-1185">Reference proteome</keyword>
<evidence type="ECO:0000313" key="4">
    <source>
        <dbReference type="Proteomes" id="UP000002411"/>
    </source>
</evidence>
<protein>
    <submittedName>
        <fullName evidence="3">Predicted UDP-N-acetylglucosamine 2-epimerase</fullName>
        <ecNumber evidence="3">5.1.3.14</ecNumber>
    </submittedName>
</protein>
<dbReference type="Proteomes" id="UP000002411">
    <property type="component" value="Chromosome"/>
</dbReference>
<evidence type="ECO:0000259" key="2">
    <source>
        <dbReference type="Pfam" id="PF02350"/>
    </source>
</evidence>
<dbReference type="CDD" id="cd03786">
    <property type="entry name" value="GTB_UDP-GlcNAc_2-Epimerase"/>
    <property type="match status" value="1"/>
</dbReference>
<dbReference type="STRING" id="431943.CKL_3166"/>
<gene>
    <name evidence="3" type="ordered locus">CKL_3166</name>
</gene>
<dbReference type="EMBL" id="CP000673">
    <property type="protein sequence ID" value="EDK35174.1"/>
    <property type="molecule type" value="Genomic_DNA"/>
</dbReference>
<dbReference type="AlphaFoldDB" id="A5N228"/>
<dbReference type="Gene3D" id="3.40.50.2000">
    <property type="entry name" value="Glycogen Phosphorylase B"/>
    <property type="match status" value="2"/>
</dbReference>
<dbReference type="SUPFAM" id="SSF53756">
    <property type="entry name" value="UDP-Glycosyltransferase/glycogen phosphorylase"/>
    <property type="match status" value="1"/>
</dbReference>
<dbReference type="EC" id="5.1.3.14" evidence="3"/>
<accession>A5N228</accession>
<dbReference type="KEGG" id="ckl:CKL_3166"/>
<sequence>MKILTVVGARPQFIKASAVSNVIRKCHKEILVHTGQHYDENMSQVFFEELNIPRPDYNLEVGSGNHGKQTGTMLIKLEEIYIKEKPDFVLVYGDTNSTLAGALCASKLLIPLAHVEAGLRSFNRKMPEEQNRVITDRLSNILFVPTDSAVENLKREGIKEGIYNVGDVMFDAILNFKKLAENKNEIIKELALQDKEYILTTIHRAENTNYIERLKNIVEALNECGKPVVLPLHPRTKKYMTDYGLKFNDNIKVIEPIGYLEMINLEMNSQKIVTDSGGVQKEAFFMKKPCITMRDETEWVETVENGWNIVVGTDKNKILDGIMNFIPDKTQKNIFGKGDAAIKILEVLNK</sequence>
<keyword evidence="1 3" id="KW-0413">Isomerase</keyword>
<comment type="similarity">
    <text evidence="1">Belongs to the UDP-N-acetylglucosamine 2-epimerase family.</text>
</comment>
<dbReference type="eggNOG" id="COG0381">
    <property type="taxonomic scope" value="Bacteria"/>
</dbReference>